<dbReference type="OrthoDB" id="5579860at2759"/>
<proteinExistence type="predicted"/>
<dbReference type="AlphaFoldDB" id="A0A4Y9XNJ6"/>
<comment type="caution">
    <text evidence="1">The sequence shown here is derived from an EMBL/GenBank/DDBJ whole genome shotgun (WGS) entry which is preliminary data.</text>
</comment>
<organism evidence="1 2">
    <name type="scientific">Dentipellis fragilis</name>
    <dbReference type="NCBI Taxonomy" id="205917"/>
    <lineage>
        <taxon>Eukaryota</taxon>
        <taxon>Fungi</taxon>
        <taxon>Dikarya</taxon>
        <taxon>Basidiomycota</taxon>
        <taxon>Agaricomycotina</taxon>
        <taxon>Agaricomycetes</taxon>
        <taxon>Russulales</taxon>
        <taxon>Hericiaceae</taxon>
        <taxon>Dentipellis</taxon>
    </lineage>
</organism>
<sequence length="212" mass="23736">MSSTTPFTLAHQDLEEITCSAPVPNGVLKHGPADVIKWEASIYKVLQRDGYPRILIAYDEVGDGRATLCMRYLVVAGWLLALKSNLSTYRTTVTSNEYHTSAATFTAGLIDMLAKIHRSGSIPVFFDFGRARYNGRRSSAPQSPPWNDYTPDRILTHESNDECDYHRGFHLVTAVVSLSSRYIFAAYTARDDLESLAYTALIVIKPDFFTWG</sequence>
<name>A0A4Y9XNJ6_9AGAM</name>
<dbReference type="EMBL" id="SEOQ01001463">
    <property type="protein sequence ID" value="TFY51666.1"/>
    <property type="molecule type" value="Genomic_DNA"/>
</dbReference>
<keyword evidence="2" id="KW-1185">Reference proteome</keyword>
<protein>
    <submittedName>
        <fullName evidence="1">Uncharacterized protein</fullName>
    </submittedName>
</protein>
<accession>A0A4Y9XNJ6</accession>
<dbReference type="Proteomes" id="UP000298327">
    <property type="component" value="Unassembled WGS sequence"/>
</dbReference>
<gene>
    <name evidence="1" type="ORF">EVG20_g10892</name>
</gene>
<evidence type="ECO:0000313" key="2">
    <source>
        <dbReference type="Proteomes" id="UP000298327"/>
    </source>
</evidence>
<evidence type="ECO:0000313" key="1">
    <source>
        <dbReference type="EMBL" id="TFY51666.1"/>
    </source>
</evidence>
<reference evidence="1 2" key="1">
    <citation type="submission" date="2019-02" db="EMBL/GenBank/DDBJ databases">
        <title>Genome sequencing of the rare red list fungi Dentipellis fragilis.</title>
        <authorList>
            <person name="Buettner E."/>
            <person name="Kellner H."/>
        </authorList>
    </citation>
    <scope>NUCLEOTIDE SEQUENCE [LARGE SCALE GENOMIC DNA]</scope>
    <source>
        <strain evidence="1 2">DSM 105465</strain>
    </source>
</reference>